<reference evidence="3" key="1">
    <citation type="journal article" date="2019" name="Int. J. Syst. Evol. Microbiol.">
        <title>The Global Catalogue of Microorganisms (GCM) 10K type strain sequencing project: providing services to taxonomists for standard genome sequencing and annotation.</title>
        <authorList>
            <consortium name="The Broad Institute Genomics Platform"/>
            <consortium name="The Broad Institute Genome Sequencing Center for Infectious Disease"/>
            <person name="Wu L."/>
            <person name="Ma J."/>
        </authorList>
    </citation>
    <scope>NUCLEOTIDE SEQUENCE [LARGE SCALE GENOMIC DNA]</scope>
    <source>
        <strain evidence="3">JCM 18204</strain>
    </source>
</reference>
<dbReference type="EMBL" id="BAABJE010000005">
    <property type="protein sequence ID" value="GAA4791239.1"/>
    <property type="molecule type" value="Genomic_DNA"/>
</dbReference>
<name>A0ABP9B8N0_9GAMM</name>
<dbReference type="Proteomes" id="UP001499959">
    <property type="component" value="Unassembled WGS sequence"/>
</dbReference>
<proteinExistence type="predicted"/>
<protein>
    <submittedName>
        <fullName evidence="2">Uncharacterized protein</fullName>
    </submittedName>
</protein>
<sequence length="247" mass="28126">MGKNHSHFQPMLPDTQGNQNSRVLVRIERDGTSLALVRLHVVDQRDREEIILTHFLKKYLPLIYQRDCGVNILSRDAPWDFALEIEGGENFNVEITSIADNKSLFELESAERELSSAKLNKKLSPHKIQKLDKLFPREEDENFSREENSFFEKQMITVSSLPPPAESYESLLSVAISAKASKRHGGKEETILVIDDQTTAFTSDEILSSLNNLQTVDPFKEIWIYVGYWGTLSGDGEYTLIKVRPIA</sequence>
<feature type="region of interest" description="Disordered" evidence="1">
    <location>
        <begin position="1"/>
        <end position="20"/>
    </location>
</feature>
<gene>
    <name evidence="2" type="ORF">GCM10023307_15770</name>
</gene>
<accession>A0ABP9B8N0</accession>
<comment type="caution">
    <text evidence="2">The sequence shown here is derived from an EMBL/GenBank/DDBJ whole genome shotgun (WGS) entry which is preliminary data.</text>
</comment>
<evidence type="ECO:0000256" key="1">
    <source>
        <dbReference type="SAM" id="MobiDB-lite"/>
    </source>
</evidence>
<organism evidence="2 3">
    <name type="scientific">Lysobacter hankyongensis</name>
    <dbReference type="NCBI Taxonomy" id="1176535"/>
    <lineage>
        <taxon>Bacteria</taxon>
        <taxon>Pseudomonadati</taxon>
        <taxon>Pseudomonadota</taxon>
        <taxon>Gammaproteobacteria</taxon>
        <taxon>Lysobacterales</taxon>
        <taxon>Lysobacteraceae</taxon>
        <taxon>Lysobacter</taxon>
    </lineage>
</organism>
<evidence type="ECO:0000313" key="3">
    <source>
        <dbReference type="Proteomes" id="UP001499959"/>
    </source>
</evidence>
<evidence type="ECO:0000313" key="2">
    <source>
        <dbReference type="EMBL" id="GAA4791239.1"/>
    </source>
</evidence>
<keyword evidence="3" id="KW-1185">Reference proteome</keyword>